<dbReference type="AlphaFoldDB" id="A0A1A7R2V6"/>
<name>A0A1A7R2V6_9FLAO</name>
<protein>
    <submittedName>
        <fullName evidence="3">YceI-like domain-containing protein</fullName>
    </submittedName>
</protein>
<evidence type="ECO:0000313" key="4">
    <source>
        <dbReference type="Proteomes" id="UP000248987"/>
    </source>
</evidence>
<dbReference type="OrthoDB" id="1121590at2"/>
<dbReference type="RefSeq" id="WP_066432921.1">
    <property type="nucleotide sequence ID" value="NZ_LZRN01000012.1"/>
</dbReference>
<dbReference type="InterPro" id="IPR007372">
    <property type="entry name" value="Lipid/polyisoprenoid-bd_YceI"/>
</dbReference>
<evidence type="ECO:0000313" key="3">
    <source>
        <dbReference type="EMBL" id="RAJ19121.1"/>
    </source>
</evidence>
<feature type="domain" description="Lipid/polyisoprenoid-binding YceI-like" evidence="2">
    <location>
        <begin position="85"/>
        <end position="189"/>
    </location>
</feature>
<keyword evidence="4" id="KW-1185">Reference proteome</keyword>
<dbReference type="STRING" id="49280.A9996_07735"/>
<evidence type="ECO:0000256" key="1">
    <source>
        <dbReference type="SAM" id="SignalP"/>
    </source>
</evidence>
<feature type="chain" id="PRO_5030025543" evidence="1">
    <location>
        <begin position="23"/>
        <end position="194"/>
    </location>
</feature>
<comment type="caution">
    <text evidence="3">The sequence shown here is derived from an EMBL/GenBank/DDBJ whole genome shotgun (WGS) entry which is preliminary data.</text>
</comment>
<dbReference type="Gene3D" id="2.40.128.110">
    <property type="entry name" value="Lipid/polyisoprenoid-binding, YceI-like"/>
    <property type="match status" value="1"/>
</dbReference>
<dbReference type="SUPFAM" id="SSF101874">
    <property type="entry name" value="YceI-like"/>
    <property type="match status" value="1"/>
</dbReference>
<sequence>MKRLLFILPFLVLVSFSKINPAKTSTSVLITPQSELHIKGTSNVSDFTCQYNIQNLDEPIRVHYEKLNDVIRFENSMLILENNGFDCGGKGINRDFHGLLKSDEYPRIILRLKQINLKPNKEHTADAQIEIEIAGLTHTYHMETEFHQKEDWHISGQLKLNIKDFGLKAPKKMLGLIVVSKEIQINFDLIIKEC</sequence>
<gene>
    <name evidence="3" type="ORF">LX77_03660</name>
</gene>
<evidence type="ECO:0000259" key="2">
    <source>
        <dbReference type="Pfam" id="PF04264"/>
    </source>
</evidence>
<dbReference type="Pfam" id="PF04264">
    <property type="entry name" value="YceI"/>
    <property type="match status" value="1"/>
</dbReference>
<dbReference type="EMBL" id="QLLQ01000024">
    <property type="protein sequence ID" value="RAJ19121.1"/>
    <property type="molecule type" value="Genomic_DNA"/>
</dbReference>
<keyword evidence="1" id="KW-0732">Signal</keyword>
<reference evidence="3 4" key="1">
    <citation type="submission" date="2018-06" db="EMBL/GenBank/DDBJ databases">
        <title>Genomic Encyclopedia of Archaeal and Bacterial Type Strains, Phase II (KMG-II): from individual species to whole genera.</title>
        <authorList>
            <person name="Goeker M."/>
        </authorList>
    </citation>
    <scope>NUCLEOTIDE SEQUENCE [LARGE SCALE GENOMIC DNA]</scope>
    <source>
        <strain evidence="3 4">DSM 12408</strain>
    </source>
</reference>
<proteinExistence type="predicted"/>
<feature type="signal peptide" evidence="1">
    <location>
        <begin position="1"/>
        <end position="22"/>
    </location>
</feature>
<dbReference type="Proteomes" id="UP000248987">
    <property type="component" value="Unassembled WGS sequence"/>
</dbReference>
<accession>A0A1A7R2V6</accession>
<organism evidence="3 4">
    <name type="scientific">Gelidibacter algens</name>
    <dbReference type="NCBI Taxonomy" id="49280"/>
    <lineage>
        <taxon>Bacteria</taxon>
        <taxon>Pseudomonadati</taxon>
        <taxon>Bacteroidota</taxon>
        <taxon>Flavobacteriia</taxon>
        <taxon>Flavobacteriales</taxon>
        <taxon>Flavobacteriaceae</taxon>
        <taxon>Gelidibacter</taxon>
    </lineage>
</organism>
<dbReference type="InterPro" id="IPR036761">
    <property type="entry name" value="TTHA0802/YceI-like_sf"/>
</dbReference>